<accession>A0A0Q3LVC1</accession>
<dbReference type="CDD" id="cd03801">
    <property type="entry name" value="GT4_PimA-like"/>
    <property type="match status" value="1"/>
</dbReference>
<organism evidence="4 5">
    <name type="scientific">Chryseobacterium aquaticum</name>
    <dbReference type="NCBI Taxonomy" id="452084"/>
    <lineage>
        <taxon>Bacteria</taxon>
        <taxon>Pseudomonadati</taxon>
        <taxon>Bacteroidota</taxon>
        <taxon>Flavobacteriia</taxon>
        <taxon>Flavobacteriales</taxon>
        <taxon>Weeksellaceae</taxon>
        <taxon>Chryseobacterium group</taxon>
        <taxon>Chryseobacterium</taxon>
    </lineage>
</organism>
<dbReference type="OrthoDB" id="139410at2"/>
<dbReference type="STRING" id="452084.AR438_03615"/>
<dbReference type="InterPro" id="IPR028098">
    <property type="entry name" value="Glyco_trans_4-like_N"/>
</dbReference>
<dbReference type="PANTHER" id="PTHR46401:SF2">
    <property type="entry name" value="GLYCOSYLTRANSFERASE WBBK-RELATED"/>
    <property type="match status" value="1"/>
</dbReference>
<dbReference type="SUPFAM" id="SSF53756">
    <property type="entry name" value="UDP-Glycosyltransferase/glycogen phosphorylase"/>
    <property type="match status" value="1"/>
</dbReference>
<gene>
    <name evidence="4" type="ORF">AR438_03615</name>
</gene>
<dbReference type="PANTHER" id="PTHR46401">
    <property type="entry name" value="GLYCOSYLTRANSFERASE WBBK-RELATED"/>
    <property type="match status" value="1"/>
</dbReference>
<dbReference type="GO" id="GO:0009103">
    <property type="term" value="P:lipopolysaccharide biosynthetic process"/>
    <property type="evidence" value="ECO:0007669"/>
    <property type="project" value="TreeGrafter"/>
</dbReference>
<proteinExistence type="predicted"/>
<dbReference type="Gene3D" id="3.40.50.2000">
    <property type="entry name" value="Glycogen Phosphorylase B"/>
    <property type="match status" value="2"/>
</dbReference>
<dbReference type="InterPro" id="IPR001296">
    <property type="entry name" value="Glyco_trans_1"/>
</dbReference>
<dbReference type="EMBL" id="LLYZ01000002">
    <property type="protein sequence ID" value="KQK27305.1"/>
    <property type="molecule type" value="Genomic_DNA"/>
</dbReference>
<sequence>MKIGFYSSMHLDDKRNWSGTMYKMYEQISKLGHEIEWIQKFTLSSSEEKRYKNLENWYQKIFKRGYNQHINFYKARVIANKVDLYLKKQNFDVIFAPTAVNDFALVTTKTSIIYLNDANVGQLLNYYPYYSGFGWLSKKETMLIEKKMLQRATVNIFSSEWAADYAINHYGIQREKVKVLKFGANLNVPKNWQFNKHLTNEITFLFLAVDWIRKRGNLAYQTVKILKEKGYNVKMQIIGCNPHLEEEWVNIIPFLNKNNPDELLEIQNHLLNSHFLFVPTQADCTPIVFCEAAGYGLPVISTNTGGVSAHVENGKTGVLLPESSSAIDYSDAIEPLLVDKSIIEKMSVASREKYDKELNWEMWGKTMSNLLLNIKPS</sequence>
<evidence type="ECO:0000259" key="2">
    <source>
        <dbReference type="Pfam" id="PF00534"/>
    </source>
</evidence>
<protein>
    <recommendedName>
        <fullName evidence="6">Glycosyl transferase family 1 domain-containing protein</fullName>
    </recommendedName>
</protein>
<comment type="caution">
    <text evidence="4">The sequence shown here is derived from an EMBL/GenBank/DDBJ whole genome shotgun (WGS) entry which is preliminary data.</text>
</comment>
<keyword evidence="1" id="KW-0808">Transferase</keyword>
<reference evidence="4 5" key="1">
    <citation type="submission" date="2015-10" db="EMBL/GenBank/DDBJ databases">
        <title>Chryseobacterium aquaticum genome.</title>
        <authorList>
            <person name="Newman J.D."/>
            <person name="Ferguson M.B."/>
            <person name="Miller J.R."/>
        </authorList>
    </citation>
    <scope>NUCLEOTIDE SEQUENCE [LARGE SCALE GENOMIC DNA]</scope>
    <source>
        <strain evidence="4 5">KCTC 12483</strain>
    </source>
</reference>
<feature type="domain" description="Glycosyltransferase subfamily 4-like N-terminal" evidence="3">
    <location>
        <begin position="22"/>
        <end position="185"/>
    </location>
</feature>
<name>A0A0Q3LVC1_9FLAO</name>
<dbReference type="AlphaFoldDB" id="A0A0Q3LVC1"/>
<evidence type="ECO:0000313" key="5">
    <source>
        <dbReference type="Proteomes" id="UP000051682"/>
    </source>
</evidence>
<keyword evidence="5" id="KW-1185">Reference proteome</keyword>
<dbReference type="Pfam" id="PF13439">
    <property type="entry name" value="Glyco_transf_4"/>
    <property type="match status" value="1"/>
</dbReference>
<feature type="domain" description="Glycosyl transferase family 1" evidence="2">
    <location>
        <begin position="196"/>
        <end position="351"/>
    </location>
</feature>
<evidence type="ECO:0008006" key="6">
    <source>
        <dbReference type="Google" id="ProtNLM"/>
    </source>
</evidence>
<evidence type="ECO:0000313" key="4">
    <source>
        <dbReference type="EMBL" id="KQK27305.1"/>
    </source>
</evidence>
<evidence type="ECO:0000259" key="3">
    <source>
        <dbReference type="Pfam" id="PF13439"/>
    </source>
</evidence>
<evidence type="ECO:0000256" key="1">
    <source>
        <dbReference type="ARBA" id="ARBA00022679"/>
    </source>
</evidence>
<dbReference type="GO" id="GO:0016757">
    <property type="term" value="F:glycosyltransferase activity"/>
    <property type="evidence" value="ECO:0007669"/>
    <property type="project" value="InterPro"/>
</dbReference>
<dbReference type="Proteomes" id="UP000051682">
    <property type="component" value="Unassembled WGS sequence"/>
</dbReference>
<dbReference type="RefSeq" id="WP_056011984.1">
    <property type="nucleotide sequence ID" value="NZ_LLYZ01000002.1"/>
</dbReference>
<dbReference type="Pfam" id="PF00534">
    <property type="entry name" value="Glycos_transf_1"/>
    <property type="match status" value="1"/>
</dbReference>